<sequence>MRSGPVGTARIRLEKLLEGPQKVVLVSKPSYYSIYGTPGPVMPQFGPDFPFHNLSKDSNEAATKISQAKLGGFCNELLSGQRDSGNDNESPSPARRTLQARRTNYNSNQSFNINSNSGSGGRVSSYSSSYSNNNGHISGIESGYPGKTGQGYSYTYSNEGTGPPGSSSYGYTLNGLRVPKELQGYTPKAIKEGCERALSGPSHPQVSQGRPPRPLPSPGPPGPSGTRPIHRLEQPGLPIMPYVLGQFKKYRQACGNVCAKAPLCGGFVVSTDFSTTSCDLVIRHRVGRGDFIDQSQARGYKYHVEGYRKISSRQ</sequence>
<proteinExistence type="predicted"/>
<keyword evidence="3" id="KW-1185">Reference proteome</keyword>
<feature type="region of interest" description="Disordered" evidence="1">
    <location>
        <begin position="102"/>
        <end position="130"/>
    </location>
</feature>
<accession>A0A3N4M2C0</accession>
<dbReference type="AlphaFoldDB" id="A0A3N4M2C0"/>
<feature type="compositionally biased region" description="Low complexity" evidence="1">
    <location>
        <begin position="104"/>
        <end position="130"/>
    </location>
</feature>
<protein>
    <submittedName>
        <fullName evidence="2">Uncharacterized protein</fullName>
    </submittedName>
</protein>
<feature type="region of interest" description="Disordered" evidence="1">
    <location>
        <begin position="196"/>
        <end position="231"/>
    </location>
</feature>
<evidence type="ECO:0000313" key="2">
    <source>
        <dbReference type="EMBL" id="RPB27532.1"/>
    </source>
</evidence>
<evidence type="ECO:0000256" key="1">
    <source>
        <dbReference type="SAM" id="MobiDB-lite"/>
    </source>
</evidence>
<name>A0A3N4M2C0_9PEZI</name>
<feature type="compositionally biased region" description="Pro residues" evidence="1">
    <location>
        <begin position="211"/>
        <end position="223"/>
    </location>
</feature>
<gene>
    <name evidence="2" type="ORF">L211DRAFT_846314</name>
</gene>
<reference evidence="2 3" key="1">
    <citation type="journal article" date="2018" name="Nat. Ecol. Evol.">
        <title>Pezizomycetes genomes reveal the molecular basis of ectomycorrhizal truffle lifestyle.</title>
        <authorList>
            <person name="Murat C."/>
            <person name="Payen T."/>
            <person name="Noel B."/>
            <person name="Kuo A."/>
            <person name="Morin E."/>
            <person name="Chen J."/>
            <person name="Kohler A."/>
            <person name="Krizsan K."/>
            <person name="Balestrini R."/>
            <person name="Da Silva C."/>
            <person name="Montanini B."/>
            <person name="Hainaut M."/>
            <person name="Levati E."/>
            <person name="Barry K.W."/>
            <person name="Belfiori B."/>
            <person name="Cichocki N."/>
            <person name="Clum A."/>
            <person name="Dockter R.B."/>
            <person name="Fauchery L."/>
            <person name="Guy J."/>
            <person name="Iotti M."/>
            <person name="Le Tacon F."/>
            <person name="Lindquist E.A."/>
            <person name="Lipzen A."/>
            <person name="Malagnac F."/>
            <person name="Mello A."/>
            <person name="Molinier V."/>
            <person name="Miyauchi S."/>
            <person name="Poulain J."/>
            <person name="Riccioni C."/>
            <person name="Rubini A."/>
            <person name="Sitrit Y."/>
            <person name="Splivallo R."/>
            <person name="Traeger S."/>
            <person name="Wang M."/>
            <person name="Zifcakova L."/>
            <person name="Wipf D."/>
            <person name="Zambonelli A."/>
            <person name="Paolocci F."/>
            <person name="Nowrousian M."/>
            <person name="Ottonello S."/>
            <person name="Baldrian P."/>
            <person name="Spatafora J.W."/>
            <person name="Henrissat B."/>
            <person name="Nagy L.G."/>
            <person name="Aury J.M."/>
            <person name="Wincker P."/>
            <person name="Grigoriev I.V."/>
            <person name="Bonfante P."/>
            <person name="Martin F.M."/>
        </authorList>
    </citation>
    <scope>NUCLEOTIDE SEQUENCE [LARGE SCALE GENOMIC DNA]</scope>
    <source>
        <strain evidence="2 3">ATCC MYA-4762</strain>
    </source>
</reference>
<evidence type="ECO:0000313" key="3">
    <source>
        <dbReference type="Proteomes" id="UP000267821"/>
    </source>
</evidence>
<dbReference type="EMBL" id="ML121531">
    <property type="protein sequence ID" value="RPB27532.1"/>
    <property type="molecule type" value="Genomic_DNA"/>
</dbReference>
<dbReference type="InParanoid" id="A0A3N4M2C0"/>
<dbReference type="Proteomes" id="UP000267821">
    <property type="component" value="Unassembled WGS sequence"/>
</dbReference>
<dbReference type="OrthoDB" id="10653756at2759"/>
<organism evidence="2 3">
    <name type="scientific">Terfezia boudieri ATCC MYA-4762</name>
    <dbReference type="NCBI Taxonomy" id="1051890"/>
    <lineage>
        <taxon>Eukaryota</taxon>
        <taxon>Fungi</taxon>
        <taxon>Dikarya</taxon>
        <taxon>Ascomycota</taxon>
        <taxon>Pezizomycotina</taxon>
        <taxon>Pezizomycetes</taxon>
        <taxon>Pezizales</taxon>
        <taxon>Pezizaceae</taxon>
        <taxon>Terfezia</taxon>
    </lineage>
</organism>